<keyword evidence="15" id="KW-1185">Reference proteome</keyword>
<keyword evidence="7 12" id="KW-1133">Transmembrane helix</keyword>
<reference evidence="14" key="1">
    <citation type="journal article" date="2014" name="Genome Announc.">
        <title>Draft Genome Sequences of Three Alkaliphilic Bacillus Strains, Bacillus wakoensis JCM 9140T, Bacillus akibai JCM 9157T, and Bacillus hemicellulosilyticus JCM 9152T.</title>
        <authorList>
            <person name="Yuki M."/>
            <person name="Oshima K."/>
            <person name="Suda W."/>
            <person name="Oshida Y."/>
            <person name="Kitamura K."/>
            <person name="Iida T."/>
            <person name="Hattori M."/>
            <person name="Ohkuma M."/>
        </authorList>
    </citation>
    <scope>NUCLEOTIDE SEQUENCE [LARGE SCALE GENOMIC DNA]</scope>
    <source>
        <strain evidence="14">JCM 9152</strain>
    </source>
</reference>
<dbReference type="GO" id="GO:0005886">
    <property type="term" value="C:plasma membrane"/>
    <property type="evidence" value="ECO:0007669"/>
    <property type="project" value="UniProtKB-SubCell"/>
</dbReference>
<evidence type="ECO:0000256" key="1">
    <source>
        <dbReference type="ARBA" id="ARBA00004651"/>
    </source>
</evidence>
<evidence type="ECO:0000256" key="6">
    <source>
        <dbReference type="ARBA" id="ARBA00022958"/>
    </source>
</evidence>
<evidence type="ECO:0000256" key="4">
    <source>
        <dbReference type="ARBA" id="ARBA00022692"/>
    </source>
</evidence>
<protein>
    <submittedName>
        <fullName evidence="14">Potassium channel protein</fullName>
    </submittedName>
</protein>
<feature type="transmembrane region" description="Helical" evidence="12">
    <location>
        <begin position="21"/>
        <end position="39"/>
    </location>
</feature>
<evidence type="ECO:0000256" key="9">
    <source>
        <dbReference type="ARBA" id="ARBA00023136"/>
    </source>
</evidence>
<evidence type="ECO:0000256" key="7">
    <source>
        <dbReference type="ARBA" id="ARBA00022989"/>
    </source>
</evidence>
<gene>
    <name evidence="14" type="ORF">JCM9152_1167</name>
</gene>
<dbReference type="STRING" id="1236971.JCM9152_1167"/>
<dbReference type="PANTHER" id="PTHR10027:SF10">
    <property type="entry name" value="SLOWPOKE 2, ISOFORM D"/>
    <property type="match status" value="1"/>
</dbReference>
<keyword evidence="8" id="KW-0406">Ion transport</keyword>
<dbReference type="Gene3D" id="3.40.50.720">
    <property type="entry name" value="NAD(P)-binding Rossmann-like Domain"/>
    <property type="match status" value="1"/>
</dbReference>
<dbReference type="SUPFAM" id="SSF81324">
    <property type="entry name" value="Voltage-gated potassium channels"/>
    <property type="match status" value="1"/>
</dbReference>
<sequence>MLIAFISKVLQKAITIEQWKLIIFGVVFLFLSSFIVYFLEPGEYKNPLNGFWFVMTTVSQVGFGDYIPKTIAGRLYTVVLYLVGVGFFAIMIAKWIDLLNKYEETKEIMGFKGTDHIVMINWSQKTSDTIQTIIGLKQNIDIVLIDQLSEAPIVHKNVHFIQGDATKFNTLDRANILQARSISIFAADNCLNKMTEDGKNVLIASAIKQFAEEKKVEVYTVIEILDEEHSKNAYYAAVNEVVISNKPFTQLMAKKALHQQVT</sequence>
<organism evidence="14 15">
    <name type="scientific">Halalkalibacter hemicellulosilyticusJCM 9152</name>
    <dbReference type="NCBI Taxonomy" id="1236971"/>
    <lineage>
        <taxon>Bacteria</taxon>
        <taxon>Bacillati</taxon>
        <taxon>Bacillota</taxon>
        <taxon>Bacilli</taxon>
        <taxon>Bacillales</taxon>
        <taxon>Bacillaceae</taxon>
        <taxon>Halalkalibacter</taxon>
    </lineage>
</organism>
<evidence type="ECO:0000256" key="3">
    <source>
        <dbReference type="ARBA" id="ARBA00022538"/>
    </source>
</evidence>
<dbReference type="InterPro" id="IPR036291">
    <property type="entry name" value="NAD(P)-bd_dom_sf"/>
</dbReference>
<dbReference type="GO" id="GO:0005267">
    <property type="term" value="F:potassium channel activity"/>
    <property type="evidence" value="ECO:0007669"/>
    <property type="project" value="UniProtKB-KW"/>
</dbReference>
<evidence type="ECO:0000313" key="15">
    <source>
        <dbReference type="Proteomes" id="UP000018895"/>
    </source>
</evidence>
<accession>W4QEK0</accession>
<proteinExistence type="predicted"/>
<dbReference type="PROSITE" id="PS51201">
    <property type="entry name" value="RCK_N"/>
    <property type="match status" value="1"/>
</dbReference>
<name>W4QEK0_9BACI</name>
<dbReference type="RefSeq" id="WP_035341747.1">
    <property type="nucleotide sequence ID" value="NZ_BAUU01000007.1"/>
</dbReference>
<feature type="transmembrane region" description="Helical" evidence="12">
    <location>
        <begin position="75"/>
        <end position="96"/>
    </location>
</feature>
<evidence type="ECO:0000259" key="13">
    <source>
        <dbReference type="PROSITE" id="PS51201"/>
    </source>
</evidence>
<comment type="catalytic activity">
    <reaction evidence="11">
        <text>K(+)(in) = K(+)(out)</text>
        <dbReference type="Rhea" id="RHEA:29463"/>
        <dbReference type="ChEBI" id="CHEBI:29103"/>
    </reaction>
</comment>
<dbReference type="InterPro" id="IPR003148">
    <property type="entry name" value="RCK_N"/>
</dbReference>
<keyword evidence="5" id="KW-0631">Potassium channel</keyword>
<dbReference type="OrthoDB" id="9785285at2"/>
<evidence type="ECO:0000256" key="12">
    <source>
        <dbReference type="SAM" id="Phobius"/>
    </source>
</evidence>
<evidence type="ECO:0000256" key="11">
    <source>
        <dbReference type="ARBA" id="ARBA00034430"/>
    </source>
</evidence>
<dbReference type="SUPFAM" id="SSF51735">
    <property type="entry name" value="NAD(P)-binding Rossmann-fold domains"/>
    <property type="match status" value="1"/>
</dbReference>
<evidence type="ECO:0000256" key="10">
    <source>
        <dbReference type="ARBA" id="ARBA00023303"/>
    </source>
</evidence>
<evidence type="ECO:0000313" key="14">
    <source>
        <dbReference type="EMBL" id="GAE29784.1"/>
    </source>
</evidence>
<evidence type="ECO:0000256" key="8">
    <source>
        <dbReference type="ARBA" id="ARBA00023065"/>
    </source>
</evidence>
<feature type="domain" description="RCK N-terminal" evidence="13">
    <location>
        <begin position="114"/>
        <end position="243"/>
    </location>
</feature>
<dbReference type="Gene3D" id="1.10.287.70">
    <property type="match status" value="1"/>
</dbReference>
<keyword evidence="6" id="KW-0630">Potassium</keyword>
<dbReference type="Pfam" id="PF22614">
    <property type="entry name" value="Slo-like_RCK"/>
    <property type="match status" value="1"/>
</dbReference>
<dbReference type="InterPro" id="IPR047871">
    <property type="entry name" value="K_chnl_Slo-like"/>
</dbReference>
<keyword evidence="3" id="KW-0633">Potassium transport</keyword>
<comment type="caution">
    <text evidence="14">The sequence shown here is derived from an EMBL/GenBank/DDBJ whole genome shotgun (WGS) entry which is preliminary data.</text>
</comment>
<evidence type="ECO:0000256" key="5">
    <source>
        <dbReference type="ARBA" id="ARBA00022826"/>
    </source>
</evidence>
<dbReference type="InterPro" id="IPR013099">
    <property type="entry name" value="K_chnl_dom"/>
</dbReference>
<dbReference type="Pfam" id="PF07885">
    <property type="entry name" value="Ion_trans_2"/>
    <property type="match status" value="1"/>
</dbReference>
<keyword evidence="9 12" id="KW-0472">Membrane</keyword>
<dbReference type="AlphaFoldDB" id="W4QEK0"/>
<keyword evidence="10 14" id="KW-0407">Ion channel</keyword>
<keyword evidence="2" id="KW-0813">Transport</keyword>
<dbReference type="Proteomes" id="UP000018895">
    <property type="component" value="Unassembled WGS sequence"/>
</dbReference>
<comment type="subcellular location">
    <subcellularLocation>
        <location evidence="1">Cell membrane</location>
        <topology evidence="1">Multi-pass membrane protein</topology>
    </subcellularLocation>
</comment>
<dbReference type="PANTHER" id="PTHR10027">
    <property type="entry name" value="CALCIUM-ACTIVATED POTASSIUM CHANNEL ALPHA CHAIN"/>
    <property type="match status" value="1"/>
</dbReference>
<dbReference type="EMBL" id="BAUU01000007">
    <property type="protein sequence ID" value="GAE29784.1"/>
    <property type="molecule type" value="Genomic_DNA"/>
</dbReference>
<evidence type="ECO:0000256" key="2">
    <source>
        <dbReference type="ARBA" id="ARBA00022448"/>
    </source>
</evidence>
<keyword evidence="4 12" id="KW-0812">Transmembrane</keyword>